<dbReference type="Pfam" id="PF02661">
    <property type="entry name" value="Fic"/>
    <property type="match status" value="1"/>
</dbReference>
<accession>A0A327YH06</accession>
<proteinExistence type="predicted"/>
<dbReference type="InterPro" id="IPR036597">
    <property type="entry name" value="Fido-like_dom_sf"/>
</dbReference>
<dbReference type="InterPro" id="IPR003812">
    <property type="entry name" value="Fido"/>
</dbReference>
<dbReference type="PANTHER" id="PTHR13504:SF40">
    <property type="entry name" value="FIDO DOMAIN-CONTAINING PROTEIN"/>
    <property type="match status" value="1"/>
</dbReference>
<keyword evidence="2" id="KW-0547">Nucleotide-binding</keyword>
<feature type="active site" evidence="1">
    <location>
        <position position="234"/>
    </location>
</feature>
<evidence type="ECO:0000256" key="2">
    <source>
        <dbReference type="PIRSR" id="PIRSR640198-2"/>
    </source>
</evidence>
<protein>
    <submittedName>
        <fullName evidence="4">Fic family protein</fullName>
    </submittedName>
</protein>
<dbReference type="EMBL" id="QLMH01000004">
    <property type="protein sequence ID" value="RAK20358.1"/>
    <property type="molecule type" value="Genomic_DNA"/>
</dbReference>
<gene>
    <name evidence="4" type="ORF">B0I26_1049</name>
</gene>
<feature type="domain" description="Fido" evidence="3">
    <location>
        <begin position="148"/>
        <end position="297"/>
    </location>
</feature>
<evidence type="ECO:0000313" key="4">
    <source>
        <dbReference type="EMBL" id="RAK20358.1"/>
    </source>
</evidence>
<dbReference type="PROSITE" id="PS51459">
    <property type="entry name" value="FIDO"/>
    <property type="match status" value="1"/>
</dbReference>
<dbReference type="Proteomes" id="UP000248555">
    <property type="component" value="Unassembled WGS sequence"/>
</dbReference>
<dbReference type="RefSeq" id="WP_111644668.1">
    <property type="nucleotide sequence ID" value="NZ_QLMH01000004.1"/>
</dbReference>
<keyword evidence="2" id="KW-0067">ATP-binding</keyword>
<dbReference type="InterPro" id="IPR040198">
    <property type="entry name" value="Fido_containing"/>
</dbReference>
<reference evidence="4 5" key="1">
    <citation type="submission" date="2018-06" db="EMBL/GenBank/DDBJ databases">
        <title>Genomic Encyclopedia of Type Strains, Phase III (KMG-III): the genomes of soil and plant-associated and newly described type strains.</title>
        <authorList>
            <person name="Whitman W."/>
        </authorList>
    </citation>
    <scope>NUCLEOTIDE SEQUENCE [LARGE SCALE GENOMIC DNA]</scope>
    <source>
        <strain evidence="4 5">CGMCC 1.8979</strain>
    </source>
</reference>
<dbReference type="AlphaFoldDB" id="A0A327YH06"/>
<name>A0A327YH06_9BACL</name>
<organism evidence="4 5">
    <name type="scientific">Paranoxybacillus vitaminiphilus</name>
    <dbReference type="NCBI Taxonomy" id="581036"/>
    <lineage>
        <taxon>Bacteria</taxon>
        <taxon>Bacillati</taxon>
        <taxon>Bacillota</taxon>
        <taxon>Bacilli</taxon>
        <taxon>Bacillales</taxon>
        <taxon>Anoxybacillaceae</taxon>
        <taxon>Paranoxybacillus</taxon>
    </lineage>
</organism>
<dbReference type="PANTHER" id="PTHR13504">
    <property type="entry name" value="FIDO DOMAIN-CONTAINING PROTEIN DDB_G0283145"/>
    <property type="match status" value="1"/>
</dbReference>
<comment type="caution">
    <text evidence="4">The sequence shown here is derived from an EMBL/GenBank/DDBJ whole genome shotgun (WGS) entry which is preliminary data.</text>
</comment>
<keyword evidence="5" id="KW-1185">Reference proteome</keyword>
<dbReference type="GO" id="GO:0005524">
    <property type="term" value="F:ATP binding"/>
    <property type="evidence" value="ECO:0007669"/>
    <property type="project" value="UniProtKB-KW"/>
</dbReference>
<evidence type="ECO:0000259" key="3">
    <source>
        <dbReference type="PROSITE" id="PS51459"/>
    </source>
</evidence>
<dbReference type="Gene3D" id="1.10.3290.10">
    <property type="entry name" value="Fido-like domain"/>
    <property type="match status" value="1"/>
</dbReference>
<feature type="binding site" evidence="2">
    <location>
        <begin position="238"/>
        <end position="245"/>
    </location>
    <ligand>
        <name>ATP</name>
        <dbReference type="ChEBI" id="CHEBI:30616"/>
    </ligand>
</feature>
<dbReference type="OrthoDB" id="9813719at2"/>
<dbReference type="SUPFAM" id="SSF140931">
    <property type="entry name" value="Fic-like"/>
    <property type="match status" value="1"/>
</dbReference>
<sequence length="412" mass="48562">MYELLSKLYYKDQKTYLNEFEKRFNSYGTVKLPFHIKPYKSSEEFECFYVNHQELDLLHEQIMKQSKLIQSIVHRLPPIAIQQYIQAKLIDELLSTNEIEGVHSTKEEMETVIEIIVRKESSKKKNIRHLSLMKSYFSLLSETKTTLEKIEDIRDIYDHLVQEEIKKENQLDGELFRKQPVDVVTTTNKIIHRGVYPEESIKTKLRQLINFLNEHPSPMLYRIAISHYYFGYIHPFYDGNGRTARYISSMYLAKELDFLTALTLSYSTNKLKQMYYDAFSEANHPRNKGELTFFCETFFQIIHKAQNDILADLLEKEQRMNMLFSLVKELNIGDETKENLIFILGQNHIFGIQGKGMTKKELIQLTEKTEYVIRKALDELKQAGWIEFRKRKPIEVALSAKLANQLSSDGEH</sequence>
<evidence type="ECO:0000256" key="1">
    <source>
        <dbReference type="PIRSR" id="PIRSR640198-1"/>
    </source>
</evidence>
<evidence type="ECO:0000313" key="5">
    <source>
        <dbReference type="Proteomes" id="UP000248555"/>
    </source>
</evidence>